<feature type="transmembrane region" description="Helical" evidence="6">
    <location>
        <begin position="295"/>
        <end position="313"/>
    </location>
</feature>
<feature type="transmembrane region" description="Helical" evidence="6">
    <location>
        <begin position="139"/>
        <end position="161"/>
    </location>
</feature>
<evidence type="ECO:0000256" key="4">
    <source>
        <dbReference type="ARBA" id="ARBA00022989"/>
    </source>
</evidence>
<evidence type="ECO:0000256" key="1">
    <source>
        <dbReference type="ARBA" id="ARBA00004651"/>
    </source>
</evidence>
<organism evidence="8 9">
    <name type="scientific">Neolewinella antarctica</name>
    <dbReference type="NCBI Taxonomy" id="442734"/>
    <lineage>
        <taxon>Bacteria</taxon>
        <taxon>Pseudomonadati</taxon>
        <taxon>Bacteroidota</taxon>
        <taxon>Saprospiria</taxon>
        <taxon>Saprospirales</taxon>
        <taxon>Lewinellaceae</taxon>
        <taxon>Neolewinella</taxon>
    </lineage>
</organism>
<proteinExistence type="predicted"/>
<evidence type="ECO:0000256" key="5">
    <source>
        <dbReference type="ARBA" id="ARBA00023136"/>
    </source>
</evidence>
<feature type="transmembrane region" description="Helical" evidence="6">
    <location>
        <begin position="79"/>
        <end position="98"/>
    </location>
</feature>
<dbReference type="EMBL" id="JAATJH010000005">
    <property type="protein sequence ID" value="NJC27656.1"/>
    <property type="molecule type" value="Genomic_DNA"/>
</dbReference>
<dbReference type="InterPro" id="IPR050189">
    <property type="entry name" value="MFS_Efflux_Transporters"/>
</dbReference>
<keyword evidence="2" id="KW-1003">Cell membrane</keyword>
<feature type="transmembrane region" description="Helical" evidence="6">
    <location>
        <begin position="167"/>
        <end position="189"/>
    </location>
</feature>
<keyword evidence="9" id="KW-1185">Reference proteome</keyword>
<evidence type="ECO:0000313" key="8">
    <source>
        <dbReference type="EMBL" id="NJC27656.1"/>
    </source>
</evidence>
<feature type="domain" description="Major facilitator superfamily (MFS) profile" evidence="7">
    <location>
        <begin position="13"/>
        <end position="406"/>
    </location>
</feature>
<feature type="transmembrane region" description="Helical" evidence="6">
    <location>
        <begin position="356"/>
        <end position="376"/>
    </location>
</feature>
<feature type="transmembrane region" description="Helical" evidence="6">
    <location>
        <begin position="13"/>
        <end position="36"/>
    </location>
</feature>
<dbReference type="Pfam" id="PF07690">
    <property type="entry name" value="MFS_1"/>
    <property type="match status" value="1"/>
</dbReference>
<gene>
    <name evidence="8" type="ORF">GGR27_003173</name>
</gene>
<evidence type="ECO:0000313" key="9">
    <source>
        <dbReference type="Proteomes" id="UP000770785"/>
    </source>
</evidence>
<accession>A0ABX0XEB0</accession>
<dbReference type="PANTHER" id="PTHR43124:SF3">
    <property type="entry name" value="CHLORAMPHENICOL EFFLUX PUMP RV0191"/>
    <property type="match status" value="1"/>
</dbReference>
<evidence type="ECO:0000259" key="7">
    <source>
        <dbReference type="PROSITE" id="PS50850"/>
    </source>
</evidence>
<name>A0ABX0XEB0_9BACT</name>
<dbReference type="PANTHER" id="PTHR43124">
    <property type="entry name" value="PURINE EFFLUX PUMP PBUE"/>
    <property type="match status" value="1"/>
</dbReference>
<dbReference type="InterPro" id="IPR036259">
    <property type="entry name" value="MFS_trans_sf"/>
</dbReference>
<evidence type="ECO:0000256" key="3">
    <source>
        <dbReference type="ARBA" id="ARBA00022692"/>
    </source>
</evidence>
<comment type="caution">
    <text evidence="8">The sequence shown here is derived from an EMBL/GenBank/DDBJ whole genome shotgun (WGS) entry which is preliminary data.</text>
</comment>
<evidence type="ECO:0000256" key="6">
    <source>
        <dbReference type="SAM" id="Phobius"/>
    </source>
</evidence>
<keyword evidence="4 6" id="KW-1133">Transmembrane helix</keyword>
<feature type="transmembrane region" description="Helical" evidence="6">
    <location>
        <begin position="261"/>
        <end position="283"/>
    </location>
</feature>
<sequence>MTTTQLLRQHPRYLSYGFLHFFFSAVGQTFFISLFVDSISEGMGWEKGTFAGIYSSLTLVAAFTLPFIGAQVDKMRVRYVSTATILALAIGCSLVALSPTAYPLIFGLFICRLGGQGVLTLIGSTTIGRYFNEGRGKALSASIIGIPIAEVIIPIGAVYLLQTQGYSTVWLVAAGALLFVFLPAIWTLIRRYDNFQRADTVAEEQAGALEVGAEMQRSYKRGDVLRDRRFWLLLPAIVFTPFMFTGLMFNQSLIAEQRGYTAQWMALGISAYGTARVVCLLVAGEISDRMGPRRALRFVYFPAFAGLLCLWGMESDLAIPFFFALAGITAGIESVLWPALYAEWYGPRYLGSIKSMLKVVVVVASAVAPVVFSYGIQWDLDTTLLLLVGYAALLLALTQVQPGGEEPRL</sequence>
<keyword evidence="5 6" id="KW-0472">Membrane</keyword>
<dbReference type="SUPFAM" id="SSF103473">
    <property type="entry name" value="MFS general substrate transporter"/>
    <property type="match status" value="1"/>
</dbReference>
<dbReference type="InterPro" id="IPR011701">
    <property type="entry name" value="MFS"/>
</dbReference>
<dbReference type="PROSITE" id="PS50850">
    <property type="entry name" value="MFS"/>
    <property type="match status" value="1"/>
</dbReference>
<dbReference type="InterPro" id="IPR020846">
    <property type="entry name" value="MFS_dom"/>
</dbReference>
<dbReference type="Proteomes" id="UP000770785">
    <property type="component" value="Unassembled WGS sequence"/>
</dbReference>
<comment type="subcellular location">
    <subcellularLocation>
        <location evidence="1">Cell membrane</location>
        <topology evidence="1">Multi-pass membrane protein</topology>
    </subcellularLocation>
</comment>
<reference evidence="8 9" key="1">
    <citation type="submission" date="2020-03" db="EMBL/GenBank/DDBJ databases">
        <title>Genomic Encyclopedia of Type Strains, Phase IV (KMG-IV): sequencing the most valuable type-strain genomes for metagenomic binning, comparative biology and taxonomic classification.</title>
        <authorList>
            <person name="Goeker M."/>
        </authorList>
    </citation>
    <scope>NUCLEOTIDE SEQUENCE [LARGE SCALE GENOMIC DNA]</scope>
    <source>
        <strain evidence="8 9">DSM 105096</strain>
    </source>
</reference>
<dbReference type="RefSeq" id="WP_168038946.1">
    <property type="nucleotide sequence ID" value="NZ_JAATJH010000005.1"/>
</dbReference>
<feature type="transmembrane region" description="Helical" evidence="6">
    <location>
        <begin position="230"/>
        <end position="249"/>
    </location>
</feature>
<keyword evidence="3 6" id="KW-0812">Transmembrane</keyword>
<feature type="transmembrane region" description="Helical" evidence="6">
    <location>
        <begin position="104"/>
        <end position="127"/>
    </location>
</feature>
<evidence type="ECO:0000256" key="2">
    <source>
        <dbReference type="ARBA" id="ARBA00022475"/>
    </source>
</evidence>
<protein>
    <submittedName>
        <fullName evidence="8">MFS family permease</fullName>
    </submittedName>
</protein>
<feature type="transmembrane region" description="Helical" evidence="6">
    <location>
        <begin position="48"/>
        <end position="67"/>
    </location>
</feature>
<dbReference type="Gene3D" id="1.20.1250.20">
    <property type="entry name" value="MFS general substrate transporter like domains"/>
    <property type="match status" value="1"/>
</dbReference>
<feature type="transmembrane region" description="Helical" evidence="6">
    <location>
        <begin position="319"/>
        <end position="344"/>
    </location>
</feature>